<dbReference type="GeneID" id="5055707"/>
<keyword evidence="2" id="KW-1185">Reference proteome</keyword>
<dbReference type="AlphaFoldDB" id="A0A7L4PC70"/>
<dbReference type="EMBL" id="JAAVJF010000004">
    <property type="protein sequence ID" value="NYR16047.1"/>
    <property type="molecule type" value="Genomic_DNA"/>
</dbReference>
<reference evidence="1 2" key="1">
    <citation type="journal article" date="2020" name="Nat. Commun.">
        <title>The structures of two archaeal type IV pili illuminate evolutionary relationships.</title>
        <authorList>
            <person name="Wang F."/>
            <person name="Baquero D.P."/>
            <person name="Su Z."/>
            <person name="Beltran L.C."/>
            <person name="Prangishvili D."/>
            <person name="Krupovic M."/>
            <person name="Egelman E.H."/>
        </authorList>
    </citation>
    <scope>NUCLEOTIDE SEQUENCE [LARGE SCALE GENOMIC DNA]</scope>
    <source>
        <strain evidence="1 2">2GA</strain>
    </source>
</reference>
<accession>A0A7L4PC70</accession>
<evidence type="ECO:0000313" key="1">
    <source>
        <dbReference type="EMBL" id="NYR16047.1"/>
    </source>
</evidence>
<dbReference type="RefSeq" id="WP_011901630.1">
    <property type="nucleotide sequence ID" value="NZ_JAAVJF010000004.1"/>
</dbReference>
<gene>
    <name evidence="1" type="ORF">HC235_08920</name>
</gene>
<protein>
    <recommendedName>
        <fullName evidence="3">Family 59 protein</fullName>
    </recommendedName>
</protein>
<evidence type="ECO:0008006" key="3">
    <source>
        <dbReference type="Google" id="ProtNLM"/>
    </source>
</evidence>
<organism evidence="1 2">
    <name type="scientific">Pyrobaculum arsenaticum</name>
    <dbReference type="NCBI Taxonomy" id="121277"/>
    <lineage>
        <taxon>Archaea</taxon>
        <taxon>Thermoproteota</taxon>
        <taxon>Thermoprotei</taxon>
        <taxon>Thermoproteales</taxon>
        <taxon>Thermoproteaceae</taxon>
        <taxon>Pyrobaculum</taxon>
    </lineage>
</organism>
<dbReference type="Proteomes" id="UP000554766">
    <property type="component" value="Unassembled WGS sequence"/>
</dbReference>
<evidence type="ECO:0000313" key="2">
    <source>
        <dbReference type="Proteomes" id="UP000554766"/>
    </source>
</evidence>
<comment type="caution">
    <text evidence="1">The sequence shown here is derived from an EMBL/GenBank/DDBJ whole genome shotgun (WGS) entry which is preliminary data.</text>
</comment>
<proteinExistence type="predicted"/>
<sequence length="688" mass="75152">MRALQIVFPLAAWLVVLAALVYATPAVGVVEFREVCVKAHALGLVGRGVYEVAFLARVGDGLISLPYRVGAEEVSLSPLLINMTDAGRYVFNSHVLPPRFKNDTVICISMPLNTARPPPRAPRGGDLYQIGEAYVVVSPRQPYDLPPSPVVGPKPSSVPIKKVGVVEAAGPDAEPLNAASTAVRTISGGFKTRAASNTTVAAYGMTFTTTPIDLPNGTRYIWLAFTNVTQPGSYSLYYKIYDAENNAVYFEGTVTTSVDGRSPYYSVISIPVYQKAYNRLLKLYLAVKNNNPTPRAVDLVIVGVFDTSRHMDNRWVAGMATRYQYGFPSYVVPYDKAYAAIPIHIPPGGVHGTERVRAKLGLSICSPNAPSAVTADVYIRPIWVGSITFTYSYRDAAGCAVYTTAEGTFTGFLPTPYLLLGTTDLAVGPLPAGSRITVYELYVEGYRRPEFNRPWSPYLYSSTWLDGTFVVNSVLRVEIYPKVDATGRISDVFIRMSLSPIVTPSGVIPLSSGEHLVAYFIYAQTLSVQWTYAVEGRQTTLSDQLLPIVKRLNAILSALGVIIDRTVQDPRAKMAYKVVTFAGKVAESALSSAKTTVSVSSSGVKINVGWEETKNVVTVMITAYVNGLTDLEMDVGWFQSPYSTISNDLYASSTISVLKSLYIDNYRTWYCLYQHDASGVGCDERTFR</sequence>
<dbReference type="OMA" id="NGTRYIW"/>
<name>A0A7L4PC70_9CREN</name>